<keyword evidence="5 7" id="KW-0408">Iron</keyword>
<gene>
    <name evidence="10" type="ORF">B0T24DRAFT_577248</name>
</gene>
<dbReference type="InterPro" id="IPR050121">
    <property type="entry name" value="Cytochrome_P450_monoxygenase"/>
</dbReference>
<evidence type="ECO:0000256" key="8">
    <source>
        <dbReference type="RuleBase" id="RU000461"/>
    </source>
</evidence>
<dbReference type="AlphaFoldDB" id="A0AAE0KD00"/>
<organism evidence="10 11">
    <name type="scientific">Lasiosphaeria ovina</name>
    <dbReference type="NCBI Taxonomy" id="92902"/>
    <lineage>
        <taxon>Eukaryota</taxon>
        <taxon>Fungi</taxon>
        <taxon>Dikarya</taxon>
        <taxon>Ascomycota</taxon>
        <taxon>Pezizomycotina</taxon>
        <taxon>Sordariomycetes</taxon>
        <taxon>Sordariomycetidae</taxon>
        <taxon>Sordariales</taxon>
        <taxon>Lasiosphaeriaceae</taxon>
        <taxon>Lasiosphaeria</taxon>
    </lineage>
</organism>
<keyword evidence="11" id="KW-1185">Reference proteome</keyword>
<dbReference type="PANTHER" id="PTHR24305">
    <property type="entry name" value="CYTOCHROME P450"/>
    <property type="match status" value="1"/>
</dbReference>
<evidence type="ECO:0000256" key="6">
    <source>
        <dbReference type="ARBA" id="ARBA00023033"/>
    </source>
</evidence>
<evidence type="ECO:0000313" key="11">
    <source>
        <dbReference type="Proteomes" id="UP001287356"/>
    </source>
</evidence>
<dbReference type="GO" id="GO:0016705">
    <property type="term" value="F:oxidoreductase activity, acting on paired donors, with incorporation or reduction of molecular oxygen"/>
    <property type="evidence" value="ECO:0007669"/>
    <property type="project" value="InterPro"/>
</dbReference>
<dbReference type="Pfam" id="PF00067">
    <property type="entry name" value="p450"/>
    <property type="match status" value="1"/>
</dbReference>
<evidence type="ECO:0000256" key="2">
    <source>
        <dbReference type="ARBA" id="ARBA00010617"/>
    </source>
</evidence>
<keyword evidence="4 7" id="KW-0479">Metal-binding</keyword>
<keyword evidence="8" id="KW-0560">Oxidoreductase</keyword>
<evidence type="ECO:0000256" key="4">
    <source>
        <dbReference type="ARBA" id="ARBA00022723"/>
    </source>
</evidence>
<dbReference type="EMBL" id="JAULSN010000004">
    <property type="protein sequence ID" value="KAK3374301.1"/>
    <property type="molecule type" value="Genomic_DNA"/>
</dbReference>
<comment type="caution">
    <text evidence="10">The sequence shown here is derived from an EMBL/GenBank/DDBJ whole genome shotgun (WGS) entry which is preliminary data.</text>
</comment>
<dbReference type="PRINTS" id="PR00465">
    <property type="entry name" value="EP450IV"/>
</dbReference>
<evidence type="ECO:0000313" key="10">
    <source>
        <dbReference type="EMBL" id="KAK3374301.1"/>
    </source>
</evidence>
<comment type="cofactor">
    <cofactor evidence="1 7">
        <name>heme</name>
        <dbReference type="ChEBI" id="CHEBI:30413"/>
    </cofactor>
</comment>
<dbReference type="Proteomes" id="UP001287356">
    <property type="component" value="Unassembled WGS sequence"/>
</dbReference>
<dbReference type="CDD" id="cd11060">
    <property type="entry name" value="CYP57A1-like"/>
    <property type="match status" value="1"/>
</dbReference>
<dbReference type="PROSITE" id="PS00086">
    <property type="entry name" value="CYTOCHROME_P450"/>
    <property type="match status" value="1"/>
</dbReference>
<sequence>MDWPRARLDHLSSLVPGVGPNTAADLAVAVVTAVFVAVSGWFVVAWATSPLRKFPGPLLAGWTNLWRVAQSSRCHLKAMELHEKYGPVVRVGPNLLILDYPELVRTIYGTDEKWCKTEFYKNSSAVIDGKITFNLFSEPDAAEHTRKKRPVAKYFTMSAVLRLEPHIDSTIAEFIAQLDERFVKGPSGPKECDLGRWVTYFAWDLSSSNIFSKNVGYLDQGRDFDGAIETTRKVIAYFQIVGQMPWLDYVLDKNPLGLKLGPPGFSLAGQRAAEALAARLQTQKLDPAAAAAATPDFLQHFIEASALHPDVVGHADIISYTMLLILAGADTSANLLAAAMYMALKHGHVWARLAADVRALACDPALPVPYAAARTLPYLDAVLRETMRLHPVVGMPLERRVPAGGLALPNADPLKMIPPGTAVGVNAYVLGRNPSLWGADADVFRPERWLDAEAAAKESEDARARLLRQLAAVDFVFGAGARICLGKHLALVEMFKVLATLANRYDVELAFPEREWKVRNFWLLKGEGLVVRLRVRE</sequence>
<evidence type="ECO:0000256" key="5">
    <source>
        <dbReference type="ARBA" id="ARBA00023004"/>
    </source>
</evidence>
<dbReference type="PRINTS" id="PR00385">
    <property type="entry name" value="P450"/>
</dbReference>
<keyword evidence="9" id="KW-0812">Transmembrane</keyword>
<evidence type="ECO:0000256" key="1">
    <source>
        <dbReference type="ARBA" id="ARBA00001971"/>
    </source>
</evidence>
<dbReference type="GO" id="GO:0004497">
    <property type="term" value="F:monooxygenase activity"/>
    <property type="evidence" value="ECO:0007669"/>
    <property type="project" value="UniProtKB-KW"/>
</dbReference>
<dbReference type="InterPro" id="IPR036396">
    <property type="entry name" value="Cyt_P450_sf"/>
</dbReference>
<dbReference type="InterPro" id="IPR002403">
    <property type="entry name" value="Cyt_P450_E_grp-IV"/>
</dbReference>
<dbReference type="InterPro" id="IPR001128">
    <property type="entry name" value="Cyt_P450"/>
</dbReference>
<dbReference type="InterPro" id="IPR017972">
    <property type="entry name" value="Cyt_P450_CS"/>
</dbReference>
<keyword evidence="6 8" id="KW-0503">Monooxygenase</keyword>
<dbReference type="Gene3D" id="1.10.630.10">
    <property type="entry name" value="Cytochrome P450"/>
    <property type="match status" value="1"/>
</dbReference>
<reference evidence="10" key="1">
    <citation type="journal article" date="2023" name="Mol. Phylogenet. Evol.">
        <title>Genome-scale phylogeny and comparative genomics of the fungal order Sordariales.</title>
        <authorList>
            <person name="Hensen N."/>
            <person name="Bonometti L."/>
            <person name="Westerberg I."/>
            <person name="Brannstrom I.O."/>
            <person name="Guillou S."/>
            <person name="Cros-Aarteil S."/>
            <person name="Calhoun S."/>
            <person name="Haridas S."/>
            <person name="Kuo A."/>
            <person name="Mondo S."/>
            <person name="Pangilinan J."/>
            <person name="Riley R."/>
            <person name="LaButti K."/>
            <person name="Andreopoulos B."/>
            <person name="Lipzen A."/>
            <person name="Chen C."/>
            <person name="Yan M."/>
            <person name="Daum C."/>
            <person name="Ng V."/>
            <person name="Clum A."/>
            <person name="Steindorff A."/>
            <person name="Ohm R.A."/>
            <person name="Martin F."/>
            <person name="Silar P."/>
            <person name="Natvig D.O."/>
            <person name="Lalanne C."/>
            <person name="Gautier V."/>
            <person name="Ament-Velasquez S.L."/>
            <person name="Kruys A."/>
            <person name="Hutchinson M.I."/>
            <person name="Powell A.J."/>
            <person name="Barry K."/>
            <person name="Miller A.N."/>
            <person name="Grigoriev I.V."/>
            <person name="Debuchy R."/>
            <person name="Gladieux P."/>
            <person name="Hiltunen Thoren M."/>
            <person name="Johannesson H."/>
        </authorList>
    </citation>
    <scope>NUCLEOTIDE SEQUENCE</scope>
    <source>
        <strain evidence="10">CBS 958.72</strain>
    </source>
</reference>
<dbReference type="GO" id="GO:0020037">
    <property type="term" value="F:heme binding"/>
    <property type="evidence" value="ECO:0007669"/>
    <property type="project" value="InterPro"/>
</dbReference>
<evidence type="ECO:0000256" key="9">
    <source>
        <dbReference type="SAM" id="Phobius"/>
    </source>
</evidence>
<evidence type="ECO:0000256" key="7">
    <source>
        <dbReference type="PIRSR" id="PIRSR602403-1"/>
    </source>
</evidence>
<comment type="similarity">
    <text evidence="2 8">Belongs to the cytochrome P450 family.</text>
</comment>
<proteinExistence type="inferred from homology"/>
<keyword evidence="9" id="KW-1133">Transmembrane helix</keyword>
<feature type="binding site" description="axial binding residue" evidence="7">
    <location>
        <position position="484"/>
    </location>
    <ligand>
        <name>heme</name>
        <dbReference type="ChEBI" id="CHEBI:30413"/>
    </ligand>
    <ligandPart>
        <name>Fe</name>
        <dbReference type="ChEBI" id="CHEBI:18248"/>
    </ligandPart>
</feature>
<keyword evidence="3 7" id="KW-0349">Heme</keyword>
<name>A0AAE0KD00_9PEZI</name>
<evidence type="ECO:0000256" key="3">
    <source>
        <dbReference type="ARBA" id="ARBA00022617"/>
    </source>
</evidence>
<feature type="transmembrane region" description="Helical" evidence="9">
    <location>
        <begin position="26"/>
        <end position="47"/>
    </location>
</feature>
<accession>A0AAE0KD00</accession>
<keyword evidence="9" id="KW-0472">Membrane</keyword>
<dbReference type="PANTHER" id="PTHR24305:SF232">
    <property type="entry name" value="P450, PUTATIVE (EUROFUNG)-RELATED"/>
    <property type="match status" value="1"/>
</dbReference>
<dbReference type="GO" id="GO:0005506">
    <property type="term" value="F:iron ion binding"/>
    <property type="evidence" value="ECO:0007669"/>
    <property type="project" value="InterPro"/>
</dbReference>
<dbReference type="SUPFAM" id="SSF48264">
    <property type="entry name" value="Cytochrome P450"/>
    <property type="match status" value="1"/>
</dbReference>
<reference evidence="10" key="2">
    <citation type="submission" date="2023-06" db="EMBL/GenBank/DDBJ databases">
        <authorList>
            <consortium name="Lawrence Berkeley National Laboratory"/>
            <person name="Haridas S."/>
            <person name="Hensen N."/>
            <person name="Bonometti L."/>
            <person name="Westerberg I."/>
            <person name="Brannstrom I.O."/>
            <person name="Guillou S."/>
            <person name="Cros-Aarteil S."/>
            <person name="Calhoun S."/>
            <person name="Kuo A."/>
            <person name="Mondo S."/>
            <person name="Pangilinan J."/>
            <person name="Riley R."/>
            <person name="Labutti K."/>
            <person name="Andreopoulos B."/>
            <person name="Lipzen A."/>
            <person name="Chen C."/>
            <person name="Yanf M."/>
            <person name="Daum C."/>
            <person name="Ng V."/>
            <person name="Clum A."/>
            <person name="Steindorff A."/>
            <person name="Ohm R."/>
            <person name="Martin F."/>
            <person name="Silar P."/>
            <person name="Natvig D."/>
            <person name="Lalanne C."/>
            <person name="Gautier V."/>
            <person name="Ament-Velasquez S.L."/>
            <person name="Kruys A."/>
            <person name="Hutchinson M.I."/>
            <person name="Powell A.J."/>
            <person name="Barry K."/>
            <person name="Miller A.N."/>
            <person name="Grigoriev I.V."/>
            <person name="Debuchy R."/>
            <person name="Gladieux P."/>
            <person name="Thoren M.H."/>
            <person name="Johannesson H."/>
        </authorList>
    </citation>
    <scope>NUCLEOTIDE SEQUENCE</scope>
    <source>
        <strain evidence="10">CBS 958.72</strain>
    </source>
</reference>
<protein>
    <submittedName>
        <fullName evidence="10">Cytochrome P450</fullName>
    </submittedName>
</protein>